<keyword evidence="1" id="KW-1133">Transmembrane helix</keyword>
<name>A0A523BC16_9CREN</name>
<feature type="transmembrane region" description="Helical" evidence="1">
    <location>
        <begin position="89"/>
        <end position="106"/>
    </location>
</feature>
<reference evidence="3 5" key="1">
    <citation type="journal article" date="2019" name="Nat. Microbiol.">
        <title>Expanding anaerobic alkane metabolism in the domain of Archaea.</title>
        <authorList>
            <person name="Wang Y."/>
            <person name="Wegener G."/>
            <person name="Hou J."/>
            <person name="Wang F."/>
            <person name="Xiao X."/>
        </authorList>
    </citation>
    <scope>NUCLEOTIDE SEQUENCE [LARGE SCALE GENOMIC DNA]</scope>
    <source>
        <strain evidence="3">WYZ-LMO11</strain>
    </source>
</reference>
<feature type="transmembrane region" description="Helical" evidence="1">
    <location>
        <begin position="179"/>
        <end position="200"/>
    </location>
</feature>
<feature type="transmembrane region" description="Helical" evidence="1">
    <location>
        <begin position="59"/>
        <end position="82"/>
    </location>
</feature>
<dbReference type="AlphaFoldDB" id="A0A523BC16"/>
<keyword evidence="1" id="KW-0812">Transmembrane</keyword>
<dbReference type="Proteomes" id="UP000317265">
    <property type="component" value="Unassembled WGS sequence"/>
</dbReference>
<sequence>MRIQDLFITSISLVTYYTGFFIGNNYYNKSKTSLSRITGIFLTSYVITTILFLSYGYGYFSILFSLLLGISIGGLLSLPSYVVLNLSKLIIFSLFPLIGAFIIYFYEVDRLLLISGILALILSVFLIFSLKIIVAKPKIPEDEIKSFKLEGWLISIGIGLGGSIGTIFLPIIALEIIGIDIIKIGIVLTTSLIITHIIGWQINKRKIIQEGLGRLLIISLFLSLLLIGFVNNIFIFTLLWIFILIDLSFLNSFIAILNRNKKLFSEYKFSRNSFIISIFGPFIAFILWNINYIIMFYFSALLILMSWLGLRKLIIK</sequence>
<protein>
    <submittedName>
        <fullName evidence="3">Uncharacterized protein</fullName>
    </submittedName>
</protein>
<dbReference type="EMBL" id="QNVI01000061">
    <property type="protein sequence ID" value="TDA38020.1"/>
    <property type="molecule type" value="Genomic_DNA"/>
</dbReference>
<evidence type="ECO:0000313" key="5">
    <source>
        <dbReference type="Proteomes" id="UP000317265"/>
    </source>
</evidence>
<feature type="transmembrane region" description="Helical" evidence="1">
    <location>
        <begin position="151"/>
        <end position="173"/>
    </location>
</feature>
<proteinExistence type="predicted"/>
<dbReference type="Proteomes" id="UP000316080">
    <property type="component" value="Unassembled WGS sequence"/>
</dbReference>
<feature type="transmembrane region" description="Helical" evidence="1">
    <location>
        <begin position="6"/>
        <end position="27"/>
    </location>
</feature>
<feature type="transmembrane region" description="Helical" evidence="1">
    <location>
        <begin position="269"/>
        <end position="288"/>
    </location>
</feature>
<evidence type="ECO:0000256" key="1">
    <source>
        <dbReference type="SAM" id="Phobius"/>
    </source>
</evidence>
<organism evidence="3 5">
    <name type="scientific">Thermoproteota archaeon</name>
    <dbReference type="NCBI Taxonomy" id="2056631"/>
    <lineage>
        <taxon>Archaea</taxon>
        <taxon>Thermoproteota</taxon>
    </lineage>
</organism>
<evidence type="ECO:0000313" key="4">
    <source>
        <dbReference type="Proteomes" id="UP000316080"/>
    </source>
</evidence>
<evidence type="ECO:0000313" key="3">
    <source>
        <dbReference type="EMBL" id="TDA38020.1"/>
    </source>
</evidence>
<feature type="transmembrane region" description="Helical" evidence="1">
    <location>
        <begin position="112"/>
        <end position="130"/>
    </location>
</feature>
<feature type="transmembrane region" description="Helical" evidence="1">
    <location>
        <begin position="236"/>
        <end position="257"/>
    </location>
</feature>
<dbReference type="EMBL" id="RXIH01000001">
    <property type="protein sequence ID" value="RZN57911.1"/>
    <property type="molecule type" value="Genomic_DNA"/>
</dbReference>
<feature type="transmembrane region" description="Helical" evidence="1">
    <location>
        <begin position="212"/>
        <end position="230"/>
    </location>
</feature>
<comment type="caution">
    <text evidence="3">The sequence shown here is derived from an EMBL/GenBank/DDBJ whole genome shotgun (WGS) entry which is preliminary data.</text>
</comment>
<keyword evidence="1" id="KW-0472">Membrane</keyword>
<reference evidence="2 4" key="2">
    <citation type="journal article" date="2019" name="Nat. Microbiol.">
        <title>Wide diversity of methane and short-chain alkane metabolisms in uncultured archaea.</title>
        <authorList>
            <person name="Borrel G."/>
            <person name="Adam P.S."/>
            <person name="McKay L.J."/>
            <person name="Chen L.X."/>
            <person name="Sierra-Garcia I.N."/>
            <person name="Sieber C.M."/>
            <person name="Letourneur Q."/>
            <person name="Ghozlane A."/>
            <person name="Andersen G.L."/>
            <person name="Li W.J."/>
            <person name="Hallam S.J."/>
            <person name="Muyzer G."/>
            <person name="de Oliveira V.M."/>
            <person name="Inskeep W.P."/>
            <person name="Banfield J.F."/>
            <person name="Gribaldo S."/>
        </authorList>
    </citation>
    <scope>NUCLEOTIDE SEQUENCE [LARGE SCALE GENOMIC DNA]</scope>
    <source>
        <strain evidence="2">Verst-YHS</strain>
    </source>
</reference>
<accession>A0A523BC16</accession>
<gene>
    <name evidence="3" type="ORF">DSO09_05795</name>
    <name evidence="2" type="ORF">EF809_00430</name>
</gene>
<feature type="transmembrane region" description="Helical" evidence="1">
    <location>
        <begin position="294"/>
        <end position="310"/>
    </location>
</feature>
<feature type="transmembrane region" description="Helical" evidence="1">
    <location>
        <begin position="34"/>
        <end position="53"/>
    </location>
</feature>
<evidence type="ECO:0000313" key="2">
    <source>
        <dbReference type="EMBL" id="RZN57911.1"/>
    </source>
</evidence>